<organism evidence="2 3">
    <name type="scientific">Bacillus sonorensis</name>
    <dbReference type="NCBI Taxonomy" id="119858"/>
    <lineage>
        <taxon>Bacteria</taxon>
        <taxon>Bacillati</taxon>
        <taxon>Bacillota</taxon>
        <taxon>Bacilli</taxon>
        <taxon>Bacillales</taxon>
        <taxon>Bacillaceae</taxon>
        <taxon>Bacillus</taxon>
    </lineage>
</organism>
<reference evidence="2 3" key="1">
    <citation type="submission" date="2017-06" db="EMBL/GenBank/DDBJ databases">
        <title>Genome sequence of Bacillus sonorensis strain SRCM101395.</title>
        <authorList>
            <person name="Cho S.H."/>
        </authorList>
    </citation>
    <scope>NUCLEOTIDE SEQUENCE [LARGE SCALE GENOMIC DNA]</scope>
    <source>
        <strain evidence="2 3">SRCM101395</strain>
    </source>
</reference>
<name>A0ABN5AJQ4_9BACI</name>
<keyword evidence="1" id="KW-0812">Transmembrane</keyword>
<feature type="transmembrane region" description="Helical" evidence="1">
    <location>
        <begin position="35"/>
        <end position="56"/>
    </location>
</feature>
<keyword evidence="3" id="KW-1185">Reference proteome</keyword>
<accession>A0ABN5AJQ4</accession>
<feature type="transmembrane region" description="Helical" evidence="1">
    <location>
        <begin position="76"/>
        <end position="96"/>
    </location>
</feature>
<dbReference type="Gene3D" id="1.10.287.70">
    <property type="match status" value="1"/>
</dbReference>
<proteinExistence type="predicted"/>
<keyword evidence="1" id="KW-0472">Membrane</keyword>
<feature type="transmembrane region" description="Helical" evidence="1">
    <location>
        <begin position="173"/>
        <end position="190"/>
    </location>
</feature>
<dbReference type="EMBL" id="CP021920">
    <property type="protein sequence ID" value="ASB90896.1"/>
    <property type="molecule type" value="Genomic_DNA"/>
</dbReference>
<dbReference type="RefSeq" id="WP_088273070.1">
    <property type="nucleotide sequence ID" value="NZ_CABJEH010000008.1"/>
</dbReference>
<dbReference type="InterPro" id="IPR018750">
    <property type="entry name" value="DUF2306_membrane"/>
</dbReference>
<feature type="transmembrane region" description="Helical" evidence="1">
    <location>
        <begin position="102"/>
        <end position="122"/>
    </location>
</feature>
<protein>
    <recommendedName>
        <fullName evidence="4">DUF2306 domain-containing protein</fullName>
    </recommendedName>
</protein>
<evidence type="ECO:0000256" key="1">
    <source>
        <dbReference type="SAM" id="Phobius"/>
    </source>
</evidence>
<evidence type="ECO:0008006" key="4">
    <source>
        <dbReference type="Google" id="ProtNLM"/>
    </source>
</evidence>
<evidence type="ECO:0000313" key="3">
    <source>
        <dbReference type="Proteomes" id="UP000196877"/>
    </source>
</evidence>
<dbReference type="Proteomes" id="UP000196877">
    <property type="component" value="Chromosome"/>
</dbReference>
<dbReference type="Pfam" id="PF10067">
    <property type="entry name" value="DUF2306"/>
    <property type="match status" value="1"/>
</dbReference>
<gene>
    <name evidence="2" type="ORF">S101395_04401</name>
</gene>
<evidence type="ECO:0000313" key="2">
    <source>
        <dbReference type="EMBL" id="ASB90896.1"/>
    </source>
</evidence>
<feature type="transmembrane region" description="Helical" evidence="1">
    <location>
        <begin position="143"/>
        <end position="167"/>
    </location>
</feature>
<keyword evidence="1" id="KW-1133">Transmembrane helix</keyword>
<sequence>MLIMIYILYTVFKNFIYDPNSTAFLSHKTNLRDSFYLPVWLGVMYVHVIAACLAMLSGAVNFSGKRLTSSRKFHRFNGYIYVVCVMIETLSSGYMAPHSTGGRIVSIAFNLVNMYWPAATVVSVFQARRKQFDKHRKWMIRSYLFCFTNLFIHLITFVCHSGFVLIYEVSYTIGVYGAIVLNVAIAEWVIQKRPHPHATVPSRNERMSSF</sequence>